<evidence type="ECO:0000256" key="4">
    <source>
        <dbReference type="ARBA" id="ARBA00022801"/>
    </source>
</evidence>
<comment type="similarity">
    <text evidence="2">Belongs to the glycosyl hydrolase 3 family.</text>
</comment>
<evidence type="ECO:0000256" key="7">
    <source>
        <dbReference type="SAM" id="SignalP"/>
    </source>
</evidence>
<dbReference type="GO" id="GO:0009254">
    <property type="term" value="P:peptidoglycan turnover"/>
    <property type="evidence" value="ECO:0007669"/>
    <property type="project" value="TreeGrafter"/>
</dbReference>
<dbReference type="InterPro" id="IPR036962">
    <property type="entry name" value="Glyco_hydro_3_N_sf"/>
</dbReference>
<evidence type="ECO:0000256" key="6">
    <source>
        <dbReference type="SAM" id="MobiDB-lite"/>
    </source>
</evidence>
<dbReference type="EC" id="3.2.1.52" evidence="3"/>
<reference evidence="9 10" key="1">
    <citation type="submission" date="2017-10" db="EMBL/GenBank/DDBJ databases">
        <title>Draft genome sequences of strains TRE 1, TRE 9, TRE H and TRI 7, isolated from tamarins, belonging to four potential novel Bifidobacterium species.</title>
        <authorList>
            <person name="Mattarelli P."/>
            <person name="Modesto M."/>
            <person name="Puglisi E."/>
            <person name="Morelli L."/>
            <person name="Spezio C."/>
            <person name="Bonetti A."/>
            <person name="Sandri C."/>
        </authorList>
    </citation>
    <scope>NUCLEOTIDE SEQUENCE [LARGE SCALE GENOMIC DNA]</scope>
    <source>
        <strain evidence="10">TRE1</strain>
    </source>
</reference>
<evidence type="ECO:0000256" key="3">
    <source>
        <dbReference type="ARBA" id="ARBA00012663"/>
    </source>
</evidence>
<dbReference type="Gene3D" id="3.20.20.300">
    <property type="entry name" value="Glycoside hydrolase, family 3, N-terminal domain"/>
    <property type="match status" value="1"/>
</dbReference>
<sequence length="417" mass="42425">MSGRMHGTAGRRLAAACATIGMLLATAGCSMPLFPSSEAAPSSSAAKPAGKSAVPSPNATTSSPRATSQDAADQARSMVASMSVEEKAGQLLMVPLFAGNPATDVKSLVQDSHVGSVVLLGNWNGGTTSVAKVSSTLQGYAPDNAKLLIGVDQEGGQVQHLTGNGFSDMPSAVEQGRLSTDALRSSAATWGRELKSAGVNVDLAPVAGTVSTASRSQNAPIGALDRDFGLDAAGNGQHAAAFITGMKSAGVMTTVKHFPGLGAVTGNTDFTDQGITDTTTKLDGGQIEGFRQALAARPDMVMMSLATYQAIDSSQPAAFSKTIIDDYLRAKLGFQGVVTSDSVSAEAVSSIPARDLGVRFVAAGGDLICIGDYENVGPIIDGLVSKAKSDAAFAQSLDRSVQRVLTLKINAGLAKSS</sequence>
<comment type="caution">
    <text evidence="9">The sequence shown here is derived from an EMBL/GenBank/DDBJ whole genome shotgun (WGS) entry which is preliminary data.</text>
</comment>
<feature type="chain" id="PRO_5038596732" description="beta-N-acetylhexosaminidase" evidence="7">
    <location>
        <begin position="28"/>
        <end position="417"/>
    </location>
</feature>
<evidence type="ECO:0000256" key="2">
    <source>
        <dbReference type="ARBA" id="ARBA00005336"/>
    </source>
</evidence>
<dbReference type="InterPro" id="IPR050226">
    <property type="entry name" value="NagZ_Beta-hexosaminidase"/>
</dbReference>
<keyword evidence="10" id="KW-1185">Reference proteome</keyword>
<dbReference type="OrthoDB" id="9805821at2"/>
<dbReference type="AlphaFoldDB" id="A0A2M9H8Q8"/>
<keyword evidence="7" id="KW-0732">Signal</keyword>
<dbReference type="PROSITE" id="PS51257">
    <property type="entry name" value="PROKAR_LIPOPROTEIN"/>
    <property type="match status" value="1"/>
</dbReference>
<feature type="compositionally biased region" description="Low complexity" evidence="6">
    <location>
        <begin position="37"/>
        <end position="57"/>
    </location>
</feature>
<evidence type="ECO:0000259" key="8">
    <source>
        <dbReference type="Pfam" id="PF00933"/>
    </source>
</evidence>
<dbReference type="Pfam" id="PF00933">
    <property type="entry name" value="Glyco_hydro_3"/>
    <property type="match status" value="1"/>
</dbReference>
<protein>
    <recommendedName>
        <fullName evidence="3">beta-N-acetylhexosaminidase</fullName>
        <ecNumber evidence="3">3.2.1.52</ecNumber>
    </recommendedName>
</protein>
<accession>A0A2M9H8Q8</accession>
<dbReference type="GO" id="GO:0005975">
    <property type="term" value="P:carbohydrate metabolic process"/>
    <property type="evidence" value="ECO:0007669"/>
    <property type="project" value="InterPro"/>
</dbReference>
<feature type="region of interest" description="Disordered" evidence="6">
    <location>
        <begin position="37"/>
        <end position="80"/>
    </location>
</feature>
<dbReference type="SUPFAM" id="SSF51445">
    <property type="entry name" value="(Trans)glycosidases"/>
    <property type="match status" value="1"/>
</dbReference>
<gene>
    <name evidence="9" type="ORF">CS006_07655</name>
</gene>
<evidence type="ECO:0000313" key="10">
    <source>
        <dbReference type="Proteomes" id="UP000229095"/>
    </source>
</evidence>
<evidence type="ECO:0000256" key="1">
    <source>
        <dbReference type="ARBA" id="ARBA00001231"/>
    </source>
</evidence>
<dbReference type="PANTHER" id="PTHR30480">
    <property type="entry name" value="BETA-HEXOSAMINIDASE-RELATED"/>
    <property type="match status" value="1"/>
</dbReference>
<evidence type="ECO:0000256" key="5">
    <source>
        <dbReference type="ARBA" id="ARBA00023295"/>
    </source>
</evidence>
<feature type="domain" description="Glycoside hydrolase family 3 N-terminal" evidence="8">
    <location>
        <begin position="84"/>
        <end position="407"/>
    </location>
</feature>
<dbReference type="InterPro" id="IPR001764">
    <property type="entry name" value="Glyco_hydro_3_N"/>
</dbReference>
<dbReference type="PANTHER" id="PTHR30480:SF13">
    <property type="entry name" value="BETA-HEXOSAMINIDASE"/>
    <property type="match status" value="1"/>
</dbReference>
<keyword evidence="4" id="KW-0378">Hydrolase</keyword>
<dbReference type="InterPro" id="IPR017853">
    <property type="entry name" value="GH"/>
</dbReference>
<dbReference type="Proteomes" id="UP000229095">
    <property type="component" value="Unassembled WGS sequence"/>
</dbReference>
<dbReference type="GO" id="GO:0004563">
    <property type="term" value="F:beta-N-acetylhexosaminidase activity"/>
    <property type="evidence" value="ECO:0007669"/>
    <property type="project" value="UniProtKB-EC"/>
</dbReference>
<feature type="compositionally biased region" description="Polar residues" evidence="6">
    <location>
        <begin position="58"/>
        <end position="71"/>
    </location>
</feature>
<proteinExistence type="inferred from homology"/>
<evidence type="ECO:0000313" key="9">
    <source>
        <dbReference type="EMBL" id="PJM73192.1"/>
    </source>
</evidence>
<organism evidence="9 10">
    <name type="scientific">Bifidobacterium primatium</name>
    <dbReference type="NCBI Taxonomy" id="2045438"/>
    <lineage>
        <taxon>Bacteria</taxon>
        <taxon>Bacillati</taxon>
        <taxon>Actinomycetota</taxon>
        <taxon>Actinomycetes</taxon>
        <taxon>Bifidobacteriales</taxon>
        <taxon>Bifidobacteriaceae</taxon>
        <taxon>Bifidobacterium</taxon>
    </lineage>
</organism>
<feature type="signal peptide" evidence="7">
    <location>
        <begin position="1"/>
        <end position="27"/>
    </location>
</feature>
<name>A0A2M9H8Q8_9BIFI</name>
<dbReference type="EMBL" id="PEBI01000003">
    <property type="protein sequence ID" value="PJM73192.1"/>
    <property type="molecule type" value="Genomic_DNA"/>
</dbReference>
<keyword evidence="5" id="KW-0326">Glycosidase</keyword>
<comment type="catalytic activity">
    <reaction evidence="1">
        <text>Hydrolysis of terminal non-reducing N-acetyl-D-hexosamine residues in N-acetyl-beta-D-hexosaminides.</text>
        <dbReference type="EC" id="3.2.1.52"/>
    </reaction>
</comment>